<keyword evidence="1" id="KW-0472">Membrane</keyword>
<comment type="caution">
    <text evidence="2">The sequence shown here is derived from an EMBL/GenBank/DDBJ whole genome shotgun (WGS) entry which is preliminary data.</text>
</comment>
<evidence type="ECO:0000313" key="2">
    <source>
        <dbReference type="EMBL" id="TMQ73694.1"/>
    </source>
</evidence>
<dbReference type="Proteomes" id="UP000319771">
    <property type="component" value="Unassembled WGS sequence"/>
</dbReference>
<feature type="transmembrane region" description="Helical" evidence="1">
    <location>
        <begin position="91"/>
        <end position="111"/>
    </location>
</feature>
<reference evidence="2 3" key="1">
    <citation type="journal article" date="2019" name="Nat. Microbiol.">
        <title>Mediterranean grassland soil C-N compound turnover is dependent on rainfall and depth, and is mediated by genomically divergent microorganisms.</title>
        <authorList>
            <person name="Diamond S."/>
            <person name="Andeer P.F."/>
            <person name="Li Z."/>
            <person name="Crits-Christoph A."/>
            <person name="Burstein D."/>
            <person name="Anantharaman K."/>
            <person name="Lane K.R."/>
            <person name="Thomas B.C."/>
            <person name="Pan C."/>
            <person name="Northen T.R."/>
            <person name="Banfield J.F."/>
        </authorList>
    </citation>
    <scope>NUCLEOTIDE SEQUENCE [LARGE SCALE GENOMIC DNA]</scope>
    <source>
        <strain evidence="2">WS_11</strain>
    </source>
</reference>
<dbReference type="Pfam" id="PF13858">
    <property type="entry name" value="DUF4199"/>
    <property type="match status" value="1"/>
</dbReference>
<keyword evidence="1" id="KW-0812">Transmembrane</keyword>
<keyword evidence="1" id="KW-1133">Transmembrane helix</keyword>
<evidence type="ECO:0000313" key="3">
    <source>
        <dbReference type="Proteomes" id="UP000319771"/>
    </source>
</evidence>
<dbReference type="InterPro" id="IPR025250">
    <property type="entry name" value="DUF4199"/>
</dbReference>
<feature type="transmembrane region" description="Helical" evidence="1">
    <location>
        <begin position="163"/>
        <end position="188"/>
    </location>
</feature>
<dbReference type="AlphaFoldDB" id="A0A538UCT4"/>
<evidence type="ECO:0000256" key="1">
    <source>
        <dbReference type="SAM" id="Phobius"/>
    </source>
</evidence>
<feature type="transmembrane region" description="Helical" evidence="1">
    <location>
        <begin position="58"/>
        <end position="79"/>
    </location>
</feature>
<accession>A0A538UCT4</accession>
<feature type="transmembrane region" description="Helical" evidence="1">
    <location>
        <begin position="26"/>
        <end position="46"/>
    </location>
</feature>
<sequence>MTVELPDCPPSTRSVHLPRARIMKKIVLTFGLISGAIVSGMMLITLPFHDALGFDRSLILGYTSMVLAFLLVFFGVRSYRDNIAGGTVRFGRALAVGALIAVVASLCYVATWEVIYFKFAPDYLTKYQARTLEKARADGASEEAISLKKAEMDKFAVMYRNPAINAALTFVEPLPVGLIIALVSAGVLSRRKKSPVGG</sequence>
<organism evidence="2 3">
    <name type="scientific">Eiseniibacteriota bacterium</name>
    <dbReference type="NCBI Taxonomy" id="2212470"/>
    <lineage>
        <taxon>Bacteria</taxon>
        <taxon>Candidatus Eiseniibacteriota</taxon>
    </lineage>
</organism>
<protein>
    <submittedName>
        <fullName evidence="2">DUF4199 domain-containing protein</fullName>
    </submittedName>
</protein>
<name>A0A538UCT4_UNCEI</name>
<dbReference type="EMBL" id="VBPB01000050">
    <property type="protein sequence ID" value="TMQ73694.1"/>
    <property type="molecule type" value="Genomic_DNA"/>
</dbReference>
<gene>
    <name evidence="2" type="ORF">E6K81_03425</name>
</gene>
<proteinExistence type="predicted"/>